<accession>A0A165MIW7</accession>
<dbReference type="EMBL" id="KV425685">
    <property type="protein sequence ID" value="KZT18389.1"/>
    <property type="molecule type" value="Genomic_DNA"/>
</dbReference>
<dbReference type="AlphaFoldDB" id="A0A165MIW7"/>
<reference evidence="1 2" key="1">
    <citation type="journal article" date="2016" name="Mol. Biol. Evol.">
        <title>Comparative Genomics of Early-Diverging Mushroom-Forming Fungi Provides Insights into the Origins of Lignocellulose Decay Capabilities.</title>
        <authorList>
            <person name="Nagy L.G."/>
            <person name="Riley R."/>
            <person name="Tritt A."/>
            <person name="Adam C."/>
            <person name="Daum C."/>
            <person name="Floudas D."/>
            <person name="Sun H."/>
            <person name="Yadav J.S."/>
            <person name="Pangilinan J."/>
            <person name="Larsson K.H."/>
            <person name="Matsuura K."/>
            <person name="Barry K."/>
            <person name="Labutti K."/>
            <person name="Kuo R."/>
            <person name="Ohm R.A."/>
            <person name="Bhattacharya S.S."/>
            <person name="Shirouzu T."/>
            <person name="Yoshinaga Y."/>
            <person name="Martin F.M."/>
            <person name="Grigoriev I.V."/>
            <person name="Hibbett D.S."/>
        </authorList>
    </citation>
    <scope>NUCLEOTIDE SEQUENCE [LARGE SCALE GENOMIC DNA]</scope>
    <source>
        <strain evidence="1 2">HHB14362 ss-1</strain>
    </source>
</reference>
<name>A0A165MIW7_9AGAM</name>
<dbReference type="InParanoid" id="A0A165MIW7"/>
<gene>
    <name evidence="1" type="ORF">NEOLEDRAFT_1143463</name>
</gene>
<evidence type="ECO:0000313" key="1">
    <source>
        <dbReference type="EMBL" id="KZT18389.1"/>
    </source>
</evidence>
<dbReference type="Proteomes" id="UP000076761">
    <property type="component" value="Unassembled WGS sequence"/>
</dbReference>
<protein>
    <submittedName>
        <fullName evidence="1">Uncharacterized protein</fullName>
    </submittedName>
</protein>
<sequence length="69" mass="7337">MTFGESGVIDGHVGRDIDAYGTEGAAAVVPGILNLGESDTLNVYARCDINAERRGCRGTRCCGPWCPEY</sequence>
<evidence type="ECO:0000313" key="2">
    <source>
        <dbReference type="Proteomes" id="UP000076761"/>
    </source>
</evidence>
<organism evidence="1 2">
    <name type="scientific">Neolentinus lepideus HHB14362 ss-1</name>
    <dbReference type="NCBI Taxonomy" id="1314782"/>
    <lineage>
        <taxon>Eukaryota</taxon>
        <taxon>Fungi</taxon>
        <taxon>Dikarya</taxon>
        <taxon>Basidiomycota</taxon>
        <taxon>Agaricomycotina</taxon>
        <taxon>Agaricomycetes</taxon>
        <taxon>Gloeophyllales</taxon>
        <taxon>Gloeophyllaceae</taxon>
        <taxon>Neolentinus</taxon>
    </lineage>
</organism>
<keyword evidence="2" id="KW-1185">Reference proteome</keyword>
<proteinExistence type="predicted"/>